<evidence type="ECO:0000256" key="1">
    <source>
        <dbReference type="SAM" id="MobiDB-lite"/>
    </source>
</evidence>
<proteinExistence type="predicted"/>
<comment type="caution">
    <text evidence="2">The sequence shown here is derived from an EMBL/GenBank/DDBJ whole genome shotgun (WGS) entry which is preliminary data.</text>
</comment>
<evidence type="ECO:0000313" key="2">
    <source>
        <dbReference type="EMBL" id="GFE38904.1"/>
    </source>
</evidence>
<feature type="region of interest" description="Disordered" evidence="1">
    <location>
        <begin position="58"/>
        <end position="77"/>
    </location>
</feature>
<reference evidence="2 3" key="1">
    <citation type="submission" date="2019-12" db="EMBL/GenBank/DDBJ databases">
        <title>Whole genome shotgun sequence of Streptomyces tubercidicus NBRC 13090.</title>
        <authorList>
            <person name="Ichikawa N."/>
            <person name="Kimura A."/>
            <person name="Kitahashi Y."/>
            <person name="Komaki H."/>
            <person name="Tamura T."/>
        </authorList>
    </citation>
    <scope>NUCLEOTIDE SEQUENCE [LARGE SCALE GENOMIC DNA]</scope>
    <source>
        <strain evidence="2 3">NBRC 13090</strain>
    </source>
</reference>
<dbReference type="EMBL" id="BLIR01000001">
    <property type="protein sequence ID" value="GFE38904.1"/>
    <property type="molecule type" value="Genomic_DNA"/>
</dbReference>
<dbReference type="AlphaFoldDB" id="A0A640UU58"/>
<protein>
    <submittedName>
        <fullName evidence="2">Uncharacterized protein</fullName>
    </submittedName>
</protein>
<accession>A0A640UU58</accession>
<gene>
    <name evidence="2" type="ORF">Stube_35770</name>
</gene>
<organism evidence="2 3">
    <name type="scientific">Streptomyces tubercidicus</name>
    <dbReference type="NCBI Taxonomy" id="47759"/>
    <lineage>
        <taxon>Bacteria</taxon>
        <taxon>Bacillati</taxon>
        <taxon>Actinomycetota</taxon>
        <taxon>Actinomycetes</taxon>
        <taxon>Kitasatosporales</taxon>
        <taxon>Streptomycetaceae</taxon>
        <taxon>Streptomyces</taxon>
    </lineage>
</organism>
<name>A0A640UU58_9ACTN</name>
<keyword evidence="3" id="KW-1185">Reference proteome</keyword>
<evidence type="ECO:0000313" key="3">
    <source>
        <dbReference type="Proteomes" id="UP000431826"/>
    </source>
</evidence>
<dbReference type="Proteomes" id="UP000431826">
    <property type="component" value="Unassembled WGS sequence"/>
</dbReference>
<sequence length="90" mass="9079">MEAGTTQGGAQSGAVDGDHGLQAAGTVLAENDLLMAPLLRPEQGVQNAAVGAGVGRTYVSHGGDSHKSRRTPSYGWGRAGCKERKTCAAG</sequence>